<dbReference type="EMBL" id="JBBKZV010000006">
    <property type="protein sequence ID" value="MEJ8822841.1"/>
    <property type="molecule type" value="Genomic_DNA"/>
</dbReference>
<evidence type="ECO:0000259" key="5">
    <source>
        <dbReference type="Pfam" id="PF00884"/>
    </source>
</evidence>
<keyword evidence="2" id="KW-0479">Metal-binding</keyword>
<keyword evidence="3 6" id="KW-0378">Hydrolase</keyword>
<dbReference type="InterPro" id="IPR000917">
    <property type="entry name" value="Sulfatase_N"/>
</dbReference>
<sequence length="800" mass="87395">MSEQAKLKGPVSDDGRIRTHLPMRNTARPGLITYDAKDPDTHFPPIDQLRPPKGAPNVLIVLIDDAGFGSASAFGGPCQTPNAEKLAAAGLKFNRFHTTALCSPTRQALLTGRNHHSCGMGGITEIATGAPGYSSVLPNSMSPLARTLKLNGYSTAQFGKCHEVPVWETSSVGPFDAWPTGGGGFEYFYGFIGGEANQWYPSLYEGTNPVEPKKTPEEGYHLMEDMTDKAMAWIGQQKALAPDKPFFAYFAPGATHAPHHVPKEWADKYKGKFDQGWDKLREETIARQKALGVVPADCELTARHAEIPAWDEMPETMKPILRRQMEVYAGFMEFTDHHVGRLLDSLGKLGILDDTLVYYIVGDNGASAEGTLNGAYNEMANFNGLAALETPEFLMARYDKLGGPESYNHYAVGWAHAMNTPYQWTKQVASHWGGTRNGTIVHWPKGIEAKGEMRSQFHHVIDIAPTILEAAGLPQPVEVNGVAQDPLEGVSMLYTFNDANAAERHETQYFEMFGNRGIYHKGWTAVTKHGTPWVLVGRKTVPLDDDVWELYDTSKDWSQARDLSKQMPEKLHDLQRLWLIEATRYKVLPVDDRVVEKMNPDTAGRPVLIRGKTQLLFGGMSRLSENCVLNLKNKSHSVTAQVEVPGSGAQGVIIAQGANIGGWSLYAHRGKLKYCYNVAGVNHYFVESADPLPAGEHQVRMEFAYAGGGLGKGGQVSLFVDGKKAGEGSVPITQAMVFSADDGCDVGEDSGAPVSPDYGPKDNAFNGRVKGVQLAIADAAESVDHLISPEEALRIAMARQ</sequence>
<dbReference type="InterPro" id="IPR024607">
    <property type="entry name" value="Sulfatase_CS"/>
</dbReference>
<evidence type="ECO:0000313" key="7">
    <source>
        <dbReference type="Proteomes" id="UP001363010"/>
    </source>
</evidence>
<feature type="domain" description="Sulfatase N-terminal" evidence="5">
    <location>
        <begin position="56"/>
        <end position="472"/>
    </location>
</feature>
<evidence type="ECO:0000256" key="4">
    <source>
        <dbReference type="ARBA" id="ARBA00022837"/>
    </source>
</evidence>
<dbReference type="Pfam" id="PF00884">
    <property type="entry name" value="Sulfatase"/>
    <property type="match status" value="1"/>
</dbReference>
<organism evidence="6 7">
    <name type="scientific">Variovorax humicola</name>
    <dbReference type="NCBI Taxonomy" id="1769758"/>
    <lineage>
        <taxon>Bacteria</taxon>
        <taxon>Pseudomonadati</taxon>
        <taxon>Pseudomonadota</taxon>
        <taxon>Betaproteobacteria</taxon>
        <taxon>Burkholderiales</taxon>
        <taxon>Comamonadaceae</taxon>
        <taxon>Variovorax</taxon>
    </lineage>
</organism>
<gene>
    <name evidence="6" type="ORF">WKW80_12495</name>
</gene>
<evidence type="ECO:0000256" key="2">
    <source>
        <dbReference type="ARBA" id="ARBA00022723"/>
    </source>
</evidence>
<evidence type="ECO:0000313" key="6">
    <source>
        <dbReference type="EMBL" id="MEJ8822841.1"/>
    </source>
</evidence>
<dbReference type="PROSITE" id="PS00523">
    <property type="entry name" value="SULFATASE_1"/>
    <property type="match status" value="1"/>
</dbReference>
<reference evidence="6 7" key="1">
    <citation type="submission" date="2024-03" db="EMBL/GenBank/DDBJ databases">
        <title>Novel species of the genus Variovorax.</title>
        <authorList>
            <person name="Liu Q."/>
            <person name="Xin Y.-H."/>
        </authorList>
    </citation>
    <scope>NUCLEOTIDE SEQUENCE [LARGE SCALE GENOMIC DNA]</scope>
    <source>
        <strain evidence="6 7">KACC 18501</strain>
    </source>
</reference>
<protein>
    <submittedName>
        <fullName evidence="6">Arylsulfatase</fullName>
        <ecNumber evidence="6">3.1.6.-</ecNumber>
    </submittedName>
</protein>
<dbReference type="Gene3D" id="3.40.720.10">
    <property type="entry name" value="Alkaline Phosphatase, subunit A"/>
    <property type="match status" value="1"/>
</dbReference>
<dbReference type="PANTHER" id="PTHR42693">
    <property type="entry name" value="ARYLSULFATASE FAMILY MEMBER"/>
    <property type="match status" value="1"/>
</dbReference>
<dbReference type="InterPro" id="IPR050738">
    <property type="entry name" value="Sulfatase"/>
</dbReference>
<keyword evidence="4" id="KW-0106">Calcium</keyword>
<evidence type="ECO:0000256" key="1">
    <source>
        <dbReference type="ARBA" id="ARBA00008779"/>
    </source>
</evidence>
<dbReference type="InterPro" id="IPR017850">
    <property type="entry name" value="Alkaline_phosphatase_core_sf"/>
</dbReference>
<comment type="similarity">
    <text evidence="1">Belongs to the sulfatase family.</text>
</comment>
<accession>A0ABU8VYD7</accession>
<keyword evidence="7" id="KW-1185">Reference proteome</keyword>
<comment type="caution">
    <text evidence="6">The sequence shown here is derived from an EMBL/GenBank/DDBJ whole genome shotgun (WGS) entry which is preliminary data.</text>
</comment>
<dbReference type="SUPFAM" id="SSF53649">
    <property type="entry name" value="Alkaline phosphatase-like"/>
    <property type="match status" value="1"/>
</dbReference>
<dbReference type="Gene3D" id="3.30.1120.10">
    <property type="match status" value="1"/>
</dbReference>
<dbReference type="RefSeq" id="WP_340363887.1">
    <property type="nucleotide sequence ID" value="NZ_JBBKZV010000006.1"/>
</dbReference>
<dbReference type="EC" id="3.1.6.-" evidence="6"/>
<name>A0ABU8VYD7_9BURK</name>
<dbReference type="Proteomes" id="UP001363010">
    <property type="component" value="Unassembled WGS sequence"/>
</dbReference>
<dbReference type="CDD" id="cd16025">
    <property type="entry name" value="PAS_like"/>
    <property type="match status" value="1"/>
</dbReference>
<dbReference type="PANTHER" id="PTHR42693:SF43">
    <property type="entry name" value="BLL2667 PROTEIN"/>
    <property type="match status" value="1"/>
</dbReference>
<proteinExistence type="inferred from homology"/>
<evidence type="ECO:0000256" key="3">
    <source>
        <dbReference type="ARBA" id="ARBA00022801"/>
    </source>
</evidence>
<dbReference type="GO" id="GO:0016787">
    <property type="term" value="F:hydrolase activity"/>
    <property type="evidence" value="ECO:0007669"/>
    <property type="project" value="UniProtKB-KW"/>
</dbReference>